<sequence>MVSTRSHPQGDFPAMEPSPTKKAPRSRTSTASPAPTSSPELNSSPTAKSLARRAVSNATADVAPPSPSEIDEPVWCHTASNLTILWLTVSIPLVLWDTLYILLRPHTMEGGAIHWPIWQPYEIYAAIDHVYGWPGWENQDGFGGAQGALNAVELVMYGLYAMIIYNHGVPTTRATGLQVGEGVNKWLAGGRKVRGRTGNRALVIGFAAAVMTLSKTVLYYFNEYFSGFASVGHNDWAKLLFFYIIINGLWVAFPAYMTVVFGTDILQGLDTAAESSSKKRS</sequence>
<proteinExistence type="predicted"/>
<evidence type="ECO:0000256" key="2">
    <source>
        <dbReference type="SAM" id="Phobius"/>
    </source>
</evidence>
<keyword evidence="4" id="KW-1185">Reference proteome</keyword>
<keyword evidence="2" id="KW-0472">Membrane</keyword>
<name>A0A6A5K410_9PLEO</name>
<keyword evidence="2" id="KW-1133">Transmembrane helix</keyword>
<dbReference type="EMBL" id="ML975473">
    <property type="protein sequence ID" value="KAF1829012.1"/>
    <property type="molecule type" value="Genomic_DNA"/>
</dbReference>
<keyword evidence="2" id="KW-0812">Transmembrane</keyword>
<organism evidence="3 4">
    <name type="scientific">Decorospora gaudefroyi</name>
    <dbReference type="NCBI Taxonomy" id="184978"/>
    <lineage>
        <taxon>Eukaryota</taxon>
        <taxon>Fungi</taxon>
        <taxon>Dikarya</taxon>
        <taxon>Ascomycota</taxon>
        <taxon>Pezizomycotina</taxon>
        <taxon>Dothideomycetes</taxon>
        <taxon>Pleosporomycetidae</taxon>
        <taxon>Pleosporales</taxon>
        <taxon>Pleosporineae</taxon>
        <taxon>Pleosporaceae</taxon>
        <taxon>Decorospora</taxon>
    </lineage>
</organism>
<feature type="transmembrane region" description="Helical" evidence="2">
    <location>
        <begin position="241"/>
        <end position="261"/>
    </location>
</feature>
<feature type="transmembrane region" description="Helical" evidence="2">
    <location>
        <begin position="201"/>
        <end position="221"/>
    </location>
</feature>
<dbReference type="AlphaFoldDB" id="A0A6A5K410"/>
<reference evidence="3" key="1">
    <citation type="submission" date="2020-01" db="EMBL/GenBank/DDBJ databases">
        <authorList>
            <consortium name="DOE Joint Genome Institute"/>
            <person name="Haridas S."/>
            <person name="Albert R."/>
            <person name="Binder M."/>
            <person name="Bloem J."/>
            <person name="Labutti K."/>
            <person name="Salamov A."/>
            <person name="Andreopoulos B."/>
            <person name="Baker S.E."/>
            <person name="Barry K."/>
            <person name="Bills G."/>
            <person name="Bluhm B.H."/>
            <person name="Cannon C."/>
            <person name="Castanera R."/>
            <person name="Culley D.E."/>
            <person name="Daum C."/>
            <person name="Ezra D."/>
            <person name="Gonzalez J.B."/>
            <person name="Henrissat B."/>
            <person name="Kuo A."/>
            <person name="Liang C."/>
            <person name="Lipzen A."/>
            <person name="Lutzoni F."/>
            <person name="Magnuson J."/>
            <person name="Mondo S."/>
            <person name="Nolan M."/>
            <person name="Ohm R."/>
            <person name="Pangilinan J."/>
            <person name="Park H.-J."/>
            <person name="Ramirez L."/>
            <person name="Alfaro M."/>
            <person name="Sun H."/>
            <person name="Tritt A."/>
            <person name="Yoshinaga Y."/>
            <person name="Zwiers L.-H."/>
            <person name="Turgeon B.G."/>
            <person name="Goodwin S.B."/>
            <person name="Spatafora J.W."/>
            <person name="Crous P.W."/>
            <person name="Grigoriev I.V."/>
        </authorList>
    </citation>
    <scope>NUCLEOTIDE SEQUENCE</scope>
    <source>
        <strain evidence="3">P77</strain>
    </source>
</reference>
<accession>A0A6A5K410</accession>
<evidence type="ECO:0000256" key="1">
    <source>
        <dbReference type="SAM" id="MobiDB-lite"/>
    </source>
</evidence>
<feature type="region of interest" description="Disordered" evidence="1">
    <location>
        <begin position="1"/>
        <end position="70"/>
    </location>
</feature>
<dbReference type="OrthoDB" id="60858at2759"/>
<evidence type="ECO:0000313" key="4">
    <source>
        <dbReference type="Proteomes" id="UP000800040"/>
    </source>
</evidence>
<feature type="compositionally biased region" description="Low complexity" evidence="1">
    <location>
        <begin position="26"/>
        <end position="39"/>
    </location>
</feature>
<feature type="transmembrane region" description="Helical" evidence="2">
    <location>
        <begin position="84"/>
        <end position="103"/>
    </location>
</feature>
<dbReference type="PANTHER" id="PTHR37919">
    <property type="entry name" value="PROTEIN CBG05606"/>
    <property type="match status" value="1"/>
</dbReference>
<dbReference type="Proteomes" id="UP000800040">
    <property type="component" value="Unassembled WGS sequence"/>
</dbReference>
<protein>
    <submittedName>
        <fullName evidence="3">Uncharacterized protein</fullName>
    </submittedName>
</protein>
<evidence type="ECO:0000313" key="3">
    <source>
        <dbReference type="EMBL" id="KAF1829012.1"/>
    </source>
</evidence>
<gene>
    <name evidence="3" type="ORF">BDW02DRAFT_190666</name>
</gene>
<dbReference type="PANTHER" id="PTHR37919:SF2">
    <property type="entry name" value="EXPERA DOMAIN-CONTAINING PROTEIN"/>
    <property type="match status" value="1"/>
</dbReference>